<evidence type="ECO:0000259" key="2">
    <source>
        <dbReference type="Pfam" id="PF13439"/>
    </source>
</evidence>
<dbReference type="Pfam" id="PF00534">
    <property type="entry name" value="Glycos_transf_1"/>
    <property type="match status" value="1"/>
</dbReference>
<dbReference type="CDD" id="cd03808">
    <property type="entry name" value="GT4_CapM-like"/>
    <property type="match status" value="1"/>
</dbReference>
<dbReference type="Gene3D" id="3.40.50.2000">
    <property type="entry name" value="Glycogen Phosphorylase B"/>
    <property type="match status" value="2"/>
</dbReference>
<gene>
    <name evidence="3" type="ORF">ENV38_03515</name>
</gene>
<feature type="domain" description="Glycosyltransferase subfamily 4-like N-terminal" evidence="2">
    <location>
        <begin position="36"/>
        <end position="193"/>
    </location>
</feature>
<name>A0A7V3NTJ8_UNCW3</name>
<organism evidence="3">
    <name type="scientific">candidate division WOR-3 bacterium</name>
    <dbReference type="NCBI Taxonomy" id="2052148"/>
    <lineage>
        <taxon>Bacteria</taxon>
        <taxon>Bacteria division WOR-3</taxon>
    </lineage>
</organism>
<dbReference type="SUPFAM" id="SSF53756">
    <property type="entry name" value="UDP-Glycosyltransferase/glycogen phosphorylase"/>
    <property type="match status" value="1"/>
</dbReference>
<keyword evidence="3" id="KW-0808">Transferase</keyword>
<proteinExistence type="predicted"/>
<evidence type="ECO:0000259" key="1">
    <source>
        <dbReference type="Pfam" id="PF00534"/>
    </source>
</evidence>
<dbReference type="EMBL" id="DTGD01000131">
    <property type="protein sequence ID" value="HGB35953.1"/>
    <property type="molecule type" value="Genomic_DNA"/>
</dbReference>
<feature type="domain" description="Glycosyl transferase family 1" evidence="1">
    <location>
        <begin position="200"/>
        <end position="374"/>
    </location>
</feature>
<evidence type="ECO:0000313" key="3">
    <source>
        <dbReference type="EMBL" id="HGB35953.1"/>
    </source>
</evidence>
<reference evidence="3" key="1">
    <citation type="journal article" date="2020" name="mSystems">
        <title>Genome- and Community-Level Interaction Insights into Carbon Utilization and Element Cycling Functions of Hydrothermarchaeota in Hydrothermal Sediment.</title>
        <authorList>
            <person name="Zhou Z."/>
            <person name="Liu Y."/>
            <person name="Xu W."/>
            <person name="Pan J."/>
            <person name="Luo Z.H."/>
            <person name="Li M."/>
        </authorList>
    </citation>
    <scope>NUCLEOTIDE SEQUENCE [LARGE SCALE GENOMIC DNA]</scope>
    <source>
        <strain evidence="3">SpSt-754</strain>
    </source>
</reference>
<sequence>MFDESNQKLQDCKLDKYKVLQVSAVPIVFEKLLLPLLETLRKNDFDVDLCCGKGEYIENLSARGFKVIVLPFSRKAFSLKHFLAFFSLYKLLKKERYHIAHFHTPVVSAIGRLAARSAHVPIIIYTAHGFYFHELMKPLIYNLHFWLEKLLARWATDWLFLVSKEDETLAKEKGFMADKKRIIWIGNGVDPDKFSSIHLRDEIRRKMGFTESDVVVGFVGRVVREKGILELVESFIKIRETNKNAKLVIIGDTLLSERDKKTSKKVRSLIRINGIEDSILFLGFRDDVPQLLAAIDIFVLPSYREGMPISIIEAMMSGKPVIATDIRGCREEVVHGETGLLVKPKDVESLVEALEKLISNPELAKRMGENARKRALSLYDEKMTLLRQIAVYKKAVCQI</sequence>
<dbReference type="InterPro" id="IPR028098">
    <property type="entry name" value="Glyco_trans_4-like_N"/>
</dbReference>
<dbReference type="GO" id="GO:0016757">
    <property type="term" value="F:glycosyltransferase activity"/>
    <property type="evidence" value="ECO:0007669"/>
    <property type="project" value="InterPro"/>
</dbReference>
<protein>
    <submittedName>
        <fullName evidence="3">Glycosyltransferase family 1 protein</fullName>
    </submittedName>
</protein>
<comment type="caution">
    <text evidence="3">The sequence shown here is derived from an EMBL/GenBank/DDBJ whole genome shotgun (WGS) entry which is preliminary data.</text>
</comment>
<dbReference type="Pfam" id="PF13439">
    <property type="entry name" value="Glyco_transf_4"/>
    <property type="match status" value="1"/>
</dbReference>
<dbReference type="AlphaFoldDB" id="A0A7V3NTJ8"/>
<accession>A0A7V3NTJ8</accession>
<dbReference type="InterPro" id="IPR001296">
    <property type="entry name" value="Glyco_trans_1"/>
</dbReference>
<dbReference type="PANTHER" id="PTHR12526">
    <property type="entry name" value="GLYCOSYLTRANSFERASE"/>
    <property type="match status" value="1"/>
</dbReference>